<dbReference type="EMBL" id="BLBS01000020">
    <property type="protein sequence ID" value="GET87381.1"/>
    <property type="molecule type" value="Genomic_DNA"/>
</dbReference>
<name>A0A640KDV3_LEITA</name>
<dbReference type="Proteomes" id="UP000419144">
    <property type="component" value="Unassembled WGS sequence"/>
</dbReference>
<evidence type="ECO:0000313" key="3">
    <source>
        <dbReference type="Proteomes" id="UP000419144"/>
    </source>
</evidence>
<proteinExistence type="predicted"/>
<feature type="compositionally biased region" description="Basic and acidic residues" evidence="1">
    <location>
        <begin position="57"/>
        <end position="71"/>
    </location>
</feature>
<organism evidence="2 3">
    <name type="scientific">Leishmania tarentolae</name>
    <name type="common">Sauroleishmania tarentolae</name>
    <dbReference type="NCBI Taxonomy" id="5689"/>
    <lineage>
        <taxon>Eukaryota</taxon>
        <taxon>Discoba</taxon>
        <taxon>Euglenozoa</taxon>
        <taxon>Kinetoplastea</taxon>
        <taxon>Metakinetoplastina</taxon>
        <taxon>Trypanosomatida</taxon>
        <taxon>Trypanosomatidae</taxon>
        <taxon>Leishmaniinae</taxon>
        <taxon>Leishmania</taxon>
        <taxon>lizard Leishmania</taxon>
    </lineage>
</organism>
<keyword evidence="2" id="KW-0647">Proteasome</keyword>
<dbReference type="VEuPathDB" id="TriTrypDB:LtaPh_1602900"/>
<comment type="caution">
    <text evidence="2">The sequence shown here is derived from an EMBL/GenBank/DDBJ whole genome shotgun (WGS) entry which is preliminary data.</text>
</comment>
<dbReference type="AlphaFoldDB" id="A0A640KDV3"/>
<dbReference type="GO" id="GO:0000502">
    <property type="term" value="C:proteasome complex"/>
    <property type="evidence" value="ECO:0007669"/>
    <property type="project" value="UniProtKB-KW"/>
</dbReference>
<evidence type="ECO:0000313" key="2">
    <source>
        <dbReference type="EMBL" id="GET87381.1"/>
    </source>
</evidence>
<accession>A0A640KDV3</accession>
<evidence type="ECO:0000256" key="1">
    <source>
        <dbReference type="SAM" id="MobiDB-lite"/>
    </source>
</evidence>
<sequence>MATQSAAGCNHHGTAHVQGAAWRRAAAPLPLPPPHTHISRHSKHTYTRKCVKGRTRARSDTGRQDNSKVKGEASVPRQKPSRRSALDSAQGAAKQPRSLPALRNQYKLQRIILQLTRLPHPYHKRFPFVRGCLSRQRLQTLRDQLCLCHRAVLQDLHASGKAGLLRWAMGVHLLHYQTRFQSRHTLHLCHALRSLLRCRLSLPAGGGVLYHLQLGLLLRLAVQFIEKVEDSFSQCAQVVACRVGCVTGCANRVQVAVVAWEPLIVKQAAAKPNRGRCKILECVCQLRLEGRLLGIQTTQLFTNGVLVQVAYAGVNRGDAVVLDFNDVLDGVPVHFFFVFF</sequence>
<keyword evidence="3" id="KW-1185">Reference proteome</keyword>
<protein>
    <submittedName>
        <fullName evidence="2">Proteasome 26S non-ATPase subunit 9, putative</fullName>
    </submittedName>
</protein>
<reference evidence="2" key="1">
    <citation type="submission" date="2019-11" db="EMBL/GenBank/DDBJ databases">
        <title>Leishmania tarentolae CDS.</title>
        <authorList>
            <person name="Goto Y."/>
            <person name="Yamagishi J."/>
        </authorList>
    </citation>
    <scope>NUCLEOTIDE SEQUENCE [LARGE SCALE GENOMIC DNA]</scope>
    <source>
        <strain evidence="2">Parrot Tar II</strain>
    </source>
</reference>
<gene>
    <name evidence="2" type="ORF">LtaPh_1602900</name>
</gene>
<feature type="region of interest" description="Disordered" evidence="1">
    <location>
        <begin position="27"/>
        <end position="100"/>
    </location>
</feature>
<feature type="compositionally biased region" description="Basic residues" evidence="1">
    <location>
        <begin position="37"/>
        <end position="56"/>
    </location>
</feature>